<dbReference type="Pfam" id="PF00440">
    <property type="entry name" value="TetR_N"/>
    <property type="match status" value="1"/>
</dbReference>
<reference evidence="6 7" key="1">
    <citation type="submission" date="2016-10" db="EMBL/GenBank/DDBJ databases">
        <authorList>
            <person name="de Groot N.N."/>
        </authorList>
    </citation>
    <scope>NUCLEOTIDE SEQUENCE [LARGE SCALE GENOMIC DNA]</scope>
    <source>
        <strain evidence="6 7">R-24608</strain>
    </source>
</reference>
<dbReference type="InterPro" id="IPR011075">
    <property type="entry name" value="TetR_C"/>
</dbReference>
<dbReference type="PANTHER" id="PTHR30055:SF234">
    <property type="entry name" value="HTH-TYPE TRANSCRIPTIONAL REGULATOR BETI"/>
    <property type="match status" value="1"/>
</dbReference>
<dbReference type="SUPFAM" id="SSF48498">
    <property type="entry name" value="Tetracyclin repressor-like, C-terminal domain"/>
    <property type="match status" value="1"/>
</dbReference>
<dbReference type="Proteomes" id="UP000183656">
    <property type="component" value="Unassembled WGS sequence"/>
</dbReference>
<evidence type="ECO:0000259" key="5">
    <source>
        <dbReference type="PROSITE" id="PS50977"/>
    </source>
</evidence>
<dbReference type="GO" id="GO:0003700">
    <property type="term" value="F:DNA-binding transcription factor activity"/>
    <property type="evidence" value="ECO:0007669"/>
    <property type="project" value="TreeGrafter"/>
</dbReference>
<protein>
    <submittedName>
        <fullName evidence="6">DNA-binding transcriptional regulator, AcrR family</fullName>
    </submittedName>
</protein>
<evidence type="ECO:0000256" key="1">
    <source>
        <dbReference type="ARBA" id="ARBA00023015"/>
    </source>
</evidence>
<keyword evidence="2 4" id="KW-0238">DNA-binding</keyword>
<dbReference type="PROSITE" id="PS50977">
    <property type="entry name" value="HTH_TETR_2"/>
    <property type="match status" value="1"/>
</dbReference>
<accession>A0A1I7IBV3</accession>
<evidence type="ECO:0000313" key="7">
    <source>
        <dbReference type="Proteomes" id="UP000183656"/>
    </source>
</evidence>
<proteinExistence type="predicted"/>
<dbReference type="PANTHER" id="PTHR30055">
    <property type="entry name" value="HTH-TYPE TRANSCRIPTIONAL REGULATOR RUTR"/>
    <property type="match status" value="1"/>
</dbReference>
<dbReference type="InterPro" id="IPR036271">
    <property type="entry name" value="Tet_transcr_reg_TetR-rel_C_sf"/>
</dbReference>
<evidence type="ECO:0000313" key="6">
    <source>
        <dbReference type="EMBL" id="SFU70368.1"/>
    </source>
</evidence>
<dbReference type="GO" id="GO:0000976">
    <property type="term" value="F:transcription cis-regulatory region binding"/>
    <property type="evidence" value="ECO:0007669"/>
    <property type="project" value="TreeGrafter"/>
</dbReference>
<dbReference type="InterPro" id="IPR050109">
    <property type="entry name" value="HTH-type_TetR-like_transc_reg"/>
</dbReference>
<feature type="domain" description="HTH tetR-type" evidence="5">
    <location>
        <begin position="11"/>
        <end position="71"/>
    </location>
</feature>
<dbReference type="OrthoDB" id="5293556at2"/>
<dbReference type="Gene3D" id="1.10.357.10">
    <property type="entry name" value="Tetracycline Repressor, domain 2"/>
    <property type="match status" value="1"/>
</dbReference>
<gene>
    <name evidence="6" type="ORF">SAMN04489707_101569</name>
</gene>
<evidence type="ECO:0000256" key="4">
    <source>
        <dbReference type="PROSITE-ProRule" id="PRU00335"/>
    </source>
</evidence>
<dbReference type="InterPro" id="IPR009057">
    <property type="entry name" value="Homeodomain-like_sf"/>
</dbReference>
<dbReference type="Pfam" id="PF16925">
    <property type="entry name" value="TetR_C_13"/>
    <property type="match status" value="1"/>
</dbReference>
<keyword evidence="1" id="KW-0805">Transcription regulation</keyword>
<keyword evidence="7" id="KW-1185">Reference proteome</keyword>
<sequence>MNSPAKYLSAEARRAATVEAVIQLAAQTPPSEITTTAIAQHMGVTQGALFKHFPTKEAILEAVMVWVAEHLLSRVDEAAHSVQAHGGALAALEAIFLAHVDFVVEHPGVPRMLFGELQRSEMTAPKRVVQTLLGHYGARLQQWLAQGQAQGQVAGALDCATAVTLFIGSLQGLVMQSMLAGDVLHMRRQAAPVFALYRRAVMAIPAGDAP</sequence>
<evidence type="ECO:0000256" key="3">
    <source>
        <dbReference type="ARBA" id="ARBA00023163"/>
    </source>
</evidence>
<dbReference type="InterPro" id="IPR001647">
    <property type="entry name" value="HTH_TetR"/>
</dbReference>
<dbReference type="SUPFAM" id="SSF46689">
    <property type="entry name" value="Homeodomain-like"/>
    <property type="match status" value="1"/>
</dbReference>
<dbReference type="AlphaFoldDB" id="A0A1I7IBV3"/>
<feature type="DNA-binding region" description="H-T-H motif" evidence="4">
    <location>
        <begin position="34"/>
        <end position="53"/>
    </location>
</feature>
<name>A0A1I7IBV3_9BURK</name>
<evidence type="ECO:0000256" key="2">
    <source>
        <dbReference type="ARBA" id="ARBA00023125"/>
    </source>
</evidence>
<keyword evidence="3" id="KW-0804">Transcription</keyword>
<organism evidence="6 7">
    <name type="scientific">Paenacidovorax caeni</name>
    <dbReference type="NCBI Taxonomy" id="343013"/>
    <lineage>
        <taxon>Bacteria</taxon>
        <taxon>Pseudomonadati</taxon>
        <taxon>Pseudomonadota</taxon>
        <taxon>Betaproteobacteria</taxon>
        <taxon>Burkholderiales</taxon>
        <taxon>Comamonadaceae</taxon>
        <taxon>Paenacidovorax</taxon>
    </lineage>
</organism>
<dbReference type="EMBL" id="FPBX01000015">
    <property type="protein sequence ID" value="SFU70368.1"/>
    <property type="molecule type" value="Genomic_DNA"/>
</dbReference>
<dbReference type="RefSeq" id="WP_054257415.1">
    <property type="nucleotide sequence ID" value="NZ_CYIG01000039.1"/>
</dbReference>
<dbReference type="STRING" id="343013.SAMN04489707_101569"/>